<dbReference type="Proteomes" id="UP000256269">
    <property type="component" value="Unassembled WGS sequence"/>
</dbReference>
<gene>
    <name evidence="1" type="ORF">BCF44_10241</name>
</gene>
<name>A0A3E0I5E7_9PSEU</name>
<organism evidence="1 2">
    <name type="scientific">Kutzneria buriramensis</name>
    <dbReference type="NCBI Taxonomy" id="1045776"/>
    <lineage>
        <taxon>Bacteria</taxon>
        <taxon>Bacillati</taxon>
        <taxon>Actinomycetota</taxon>
        <taxon>Actinomycetes</taxon>
        <taxon>Pseudonocardiales</taxon>
        <taxon>Pseudonocardiaceae</taxon>
        <taxon>Kutzneria</taxon>
    </lineage>
</organism>
<sequence>MVVMNGWVRPVESGWVVRDFVPGPDVDEFAEPEQVAAALRAPGAATGTLLAVQHPHRTPAARARRLSLTDALPIAREALDHLRANHYRAVRDVIAPYRVDGPDGCAHGVLCMVDPAEVGRVRHTEEVFPDVVAERSAVLSELGCATSAAMLVPVADGTVLTSLLADVCEELAEPAVSVVDSAGRDHRMWLLGKGSRQDELLTLLQDQSLLVADGNHRVAAAASTGSLLALITAGPALRIGAIHRVLTGTGLDADTLQRRWQEIGLTVTRGGDPAPPLLPGVVVVLAGGDVLRVVLPDMGAEKPQIDHGVIEQVLIKEALGVDPDGPSLRTLPTGRPVPADADALVQVAPVPFADVLAVHAEGRRMPRKATYFTPKPRSGLLLAAL</sequence>
<dbReference type="InterPro" id="IPR008323">
    <property type="entry name" value="UCP033563"/>
</dbReference>
<dbReference type="PANTHER" id="PTHR36454">
    <property type="entry name" value="LMO2823 PROTEIN"/>
    <property type="match status" value="1"/>
</dbReference>
<dbReference type="Pfam" id="PF06245">
    <property type="entry name" value="DUF1015"/>
    <property type="match status" value="1"/>
</dbReference>
<keyword evidence="2" id="KW-1185">Reference proteome</keyword>
<dbReference type="PANTHER" id="PTHR36454:SF1">
    <property type="entry name" value="DUF1015 DOMAIN-CONTAINING PROTEIN"/>
    <property type="match status" value="1"/>
</dbReference>
<reference evidence="1 2" key="1">
    <citation type="submission" date="2018-08" db="EMBL/GenBank/DDBJ databases">
        <title>Genomic Encyclopedia of Archaeal and Bacterial Type Strains, Phase II (KMG-II): from individual species to whole genera.</title>
        <authorList>
            <person name="Goeker M."/>
        </authorList>
    </citation>
    <scope>NUCLEOTIDE SEQUENCE [LARGE SCALE GENOMIC DNA]</scope>
    <source>
        <strain evidence="1 2">DSM 45791</strain>
    </source>
</reference>
<dbReference type="AlphaFoldDB" id="A0A3E0I5E7"/>
<dbReference type="EMBL" id="QUNO01000002">
    <property type="protein sequence ID" value="REH53820.1"/>
    <property type="molecule type" value="Genomic_DNA"/>
</dbReference>
<evidence type="ECO:0000313" key="1">
    <source>
        <dbReference type="EMBL" id="REH53820.1"/>
    </source>
</evidence>
<accession>A0A3E0I5E7</accession>
<protein>
    <submittedName>
        <fullName evidence="1">Uncharacterized protein (DUF1015 family)</fullName>
    </submittedName>
</protein>
<proteinExistence type="predicted"/>
<evidence type="ECO:0000313" key="2">
    <source>
        <dbReference type="Proteomes" id="UP000256269"/>
    </source>
</evidence>
<comment type="caution">
    <text evidence="1">The sequence shown here is derived from an EMBL/GenBank/DDBJ whole genome shotgun (WGS) entry which is preliminary data.</text>
</comment>